<keyword evidence="6" id="KW-0813">Transport</keyword>
<keyword evidence="34" id="KW-1160">Virus entry into host cell</keyword>
<feature type="domain" description="SF3 helicase" evidence="41">
    <location>
        <begin position="1165"/>
        <end position="1333"/>
    </location>
</feature>
<keyword evidence="30" id="KW-0406">Ion transport</keyword>
<dbReference type="CDD" id="cd00205">
    <property type="entry name" value="rhv_like"/>
    <property type="match status" value="2"/>
</dbReference>
<dbReference type="GO" id="GO:0039618">
    <property type="term" value="C:T=pseudo3 icosahedral viral capsid"/>
    <property type="evidence" value="ECO:0007669"/>
    <property type="project" value="UniProtKB-KW"/>
</dbReference>
<keyword evidence="27" id="KW-0694">RNA-binding</keyword>
<dbReference type="GO" id="GO:0039694">
    <property type="term" value="P:viral RNA genome replication"/>
    <property type="evidence" value="ECO:0007669"/>
    <property type="project" value="InterPro"/>
</dbReference>
<keyword evidence="11" id="KW-0167">Capsid protein</keyword>
<evidence type="ECO:0000256" key="16">
    <source>
        <dbReference type="ARBA" id="ARBA00022695"/>
    </source>
</evidence>
<dbReference type="InterPro" id="IPR029053">
    <property type="entry name" value="Viral_coat"/>
</dbReference>
<protein>
    <recommendedName>
        <fullName evidence="5">Genome polyprotein</fullName>
    </recommendedName>
</protein>
<keyword evidence="13" id="KW-0945">Host-virus interaction</keyword>
<dbReference type="PROSITE" id="PS51874">
    <property type="entry name" value="PCV_3C_PRO"/>
    <property type="match status" value="1"/>
</dbReference>
<dbReference type="InterPro" id="IPR033703">
    <property type="entry name" value="Rhv-like"/>
</dbReference>
<evidence type="ECO:0000256" key="22">
    <source>
        <dbReference type="ARBA" id="ARBA00022806"/>
    </source>
</evidence>
<proteinExistence type="predicted"/>
<dbReference type="InterPro" id="IPR000199">
    <property type="entry name" value="Peptidase_C3A/C3B_picornavir"/>
</dbReference>
<evidence type="ECO:0000256" key="14">
    <source>
        <dbReference type="ARBA" id="ARBA00022670"/>
    </source>
</evidence>
<feature type="region of interest" description="Disordered" evidence="39">
    <location>
        <begin position="1469"/>
        <end position="1502"/>
    </location>
</feature>
<dbReference type="InterPro" id="IPR043128">
    <property type="entry name" value="Rev_trsase/Diguanyl_cyclase"/>
</dbReference>
<keyword evidence="12" id="KW-1048">Host nucleus</keyword>
<evidence type="ECO:0000256" key="31">
    <source>
        <dbReference type="ARBA" id="ARBA00023136"/>
    </source>
</evidence>
<dbReference type="EMBL" id="KR063109">
    <property type="protein sequence ID" value="ALD50009.1"/>
    <property type="molecule type" value="Genomic_RNA"/>
</dbReference>
<evidence type="ECO:0000256" key="32">
    <source>
        <dbReference type="ARBA" id="ARBA00023200"/>
    </source>
</evidence>
<dbReference type="InterPro" id="IPR044067">
    <property type="entry name" value="PCV_3C_PRO"/>
</dbReference>
<evidence type="ECO:0000256" key="11">
    <source>
        <dbReference type="ARBA" id="ARBA00022561"/>
    </source>
</evidence>
<dbReference type="InterPro" id="IPR001205">
    <property type="entry name" value="RNA-dir_pol_C"/>
</dbReference>
<dbReference type="GO" id="GO:0003724">
    <property type="term" value="F:RNA helicase activity"/>
    <property type="evidence" value="ECO:0007669"/>
    <property type="project" value="UniProtKB-EC"/>
</dbReference>
<dbReference type="Gene3D" id="1.20.960.20">
    <property type="match status" value="1"/>
</dbReference>
<dbReference type="PROSITE" id="PS50507">
    <property type="entry name" value="RDRP_SSRNA_POS"/>
    <property type="match status" value="1"/>
</dbReference>
<evidence type="ECO:0000256" key="6">
    <source>
        <dbReference type="ARBA" id="ARBA00022448"/>
    </source>
</evidence>
<dbReference type="InterPro" id="IPR004004">
    <property type="entry name" value="Helic/Pol/Pept_Calicivir-typ"/>
</dbReference>
<dbReference type="InterPro" id="IPR037080">
    <property type="entry name" value="Capsid_VP4_sf_Picornavirus"/>
</dbReference>
<keyword evidence="22" id="KW-0347">Helicase</keyword>
<keyword evidence="14" id="KW-0645">Protease</keyword>
<dbReference type="InterPro" id="IPR043502">
    <property type="entry name" value="DNA/RNA_pol_sf"/>
</dbReference>
<evidence type="ECO:0000256" key="13">
    <source>
        <dbReference type="ARBA" id="ARBA00022581"/>
    </source>
</evidence>
<keyword evidence="17" id="KW-1143">T=pseudo3 icosahedral capsid protein</keyword>
<comment type="subcellular location">
    <subcellularLocation>
        <location evidence="2">Host cytoplasmic vesicle membrane</location>
        <topology evidence="2">Peripheral membrane protein</topology>
        <orientation evidence="2">Cytoplasmic side</orientation>
    </subcellularLocation>
    <subcellularLocation>
        <location evidence="3">Host nucleus</location>
        <location evidence="3">Host nucleolus</location>
    </subcellularLocation>
    <subcellularLocation>
        <location evidence="4">Virion</location>
    </subcellularLocation>
</comment>
<dbReference type="Pfam" id="PF00910">
    <property type="entry name" value="RNA_helicase"/>
    <property type="match status" value="1"/>
</dbReference>
<evidence type="ECO:0000256" key="39">
    <source>
        <dbReference type="SAM" id="MobiDB-lite"/>
    </source>
</evidence>
<evidence type="ECO:0000256" key="9">
    <source>
        <dbReference type="ARBA" id="ARBA00022520"/>
    </source>
</evidence>
<evidence type="ECO:0000256" key="33">
    <source>
        <dbReference type="ARBA" id="ARBA00023288"/>
    </source>
</evidence>
<keyword evidence="10" id="KW-0597">Phosphoprotein</keyword>
<keyword evidence="19" id="KW-0547">Nucleotide-binding</keyword>
<name>A0A0M4IT72_SVA</name>
<evidence type="ECO:0000256" key="35">
    <source>
        <dbReference type="ARBA" id="ARBA00023303"/>
    </source>
</evidence>
<evidence type="ECO:0000256" key="36">
    <source>
        <dbReference type="ARBA" id="ARBA00033716"/>
    </source>
</evidence>
<dbReference type="InterPro" id="IPR001676">
    <property type="entry name" value="Picornavirus_capsid"/>
</dbReference>
<evidence type="ECO:0000256" key="30">
    <source>
        <dbReference type="ARBA" id="ARBA00023065"/>
    </source>
</evidence>
<keyword evidence="23" id="KW-0788">Thiol protease</keyword>
<evidence type="ECO:0000256" key="27">
    <source>
        <dbReference type="ARBA" id="ARBA00022884"/>
    </source>
</evidence>
<dbReference type="Pfam" id="PF00073">
    <property type="entry name" value="Rhv"/>
    <property type="match status" value="2"/>
</dbReference>
<dbReference type="GO" id="GO:0006351">
    <property type="term" value="P:DNA-templated transcription"/>
    <property type="evidence" value="ECO:0007669"/>
    <property type="project" value="InterPro"/>
</dbReference>
<evidence type="ECO:0000256" key="1">
    <source>
        <dbReference type="ARBA" id="ARBA00002982"/>
    </source>
</evidence>
<evidence type="ECO:0000256" key="3">
    <source>
        <dbReference type="ARBA" id="ARBA00004307"/>
    </source>
</evidence>
<dbReference type="Gene3D" id="2.60.120.20">
    <property type="match status" value="3"/>
</dbReference>
<evidence type="ECO:0000256" key="12">
    <source>
        <dbReference type="ARBA" id="ARBA00022562"/>
    </source>
</evidence>
<evidence type="ECO:0000256" key="29">
    <source>
        <dbReference type="ARBA" id="ARBA00023039"/>
    </source>
</evidence>
<keyword evidence="35" id="KW-0407">Ion channel</keyword>
<keyword evidence="16" id="KW-0548">Nucleotidyltransferase</keyword>
<organism evidence="43">
    <name type="scientific">Senecavirus A</name>
    <name type="common">SVA</name>
    <name type="synonym">Seneca Valley virus</name>
    <dbReference type="NCBI Taxonomy" id="390157"/>
    <lineage>
        <taxon>Viruses</taxon>
        <taxon>Riboviria</taxon>
        <taxon>Orthornavirae</taxon>
        <taxon>Pisuviricota</taxon>
        <taxon>Pisoniviricetes</taxon>
        <taxon>Picornavirales</taxon>
        <taxon>Picornaviridae</taxon>
        <taxon>Caphthovirinae</taxon>
        <taxon>Senecavirus</taxon>
        <taxon>Senecavirus valles</taxon>
    </lineage>
</organism>
<keyword evidence="15" id="KW-0808">Transferase</keyword>
<evidence type="ECO:0000256" key="25">
    <source>
        <dbReference type="ARBA" id="ARBA00022844"/>
    </source>
</evidence>
<dbReference type="GO" id="GO:0003723">
    <property type="term" value="F:RNA binding"/>
    <property type="evidence" value="ECO:0007669"/>
    <property type="project" value="UniProtKB-KW"/>
</dbReference>
<dbReference type="SUPFAM" id="SSF50494">
    <property type="entry name" value="Trypsin-like serine proteases"/>
    <property type="match status" value="1"/>
</dbReference>
<evidence type="ECO:0000256" key="18">
    <source>
        <dbReference type="ARBA" id="ARBA00022707"/>
    </source>
</evidence>
<dbReference type="GO" id="GO:0044162">
    <property type="term" value="C:host cell cytoplasmic vesicle membrane"/>
    <property type="evidence" value="ECO:0007669"/>
    <property type="project" value="UniProtKB-SubCell"/>
</dbReference>
<evidence type="ECO:0000256" key="2">
    <source>
        <dbReference type="ARBA" id="ARBA00004295"/>
    </source>
</evidence>
<comment type="function">
    <text evidence="37">Replicates the genomic and antigenomic RNAs by recognizing replications specific signals. Performs VPg uridylylation.</text>
</comment>
<dbReference type="InterPro" id="IPR009003">
    <property type="entry name" value="Peptidase_S1_PA"/>
</dbReference>
<evidence type="ECO:0000256" key="20">
    <source>
        <dbReference type="ARBA" id="ARBA00022801"/>
    </source>
</evidence>
<keyword evidence="9" id="KW-0191">Covalent protein-RNA linkage</keyword>
<evidence type="ECO:0000256" key="34">
    <source>
        <dbReference type="ARBA" id="ARBA00023296"/>
    </source>
</evidence>
<dbReference type="Gene3D" id="2.40.10.10">
    <property type="entry name" value="Trypsin-like serine proteases"/>
    <property type="match status" value="1"/>
</dbReference>
<keyword evidence="32" id="KW-1035">Host cytoplasm</keyword>
<dbReference type="FunFam" id="2.60.120.20:FF:000009">
    <property type="entry name" value="Genome polyprotein"/>
    <property type="match status" value="1"/>
</dbReference>
<feature type="domain" description="RdRp catalytic" evidence="40">
    <location>
        <begin position="1950"/>
        <end position="2068"/>
    </location>
</feature>
<keyword evidence="7" id="KW-0696">RNA-directed RNA polymerase</keyword>
<sequence length="2181" mass="240349">MQNSHFSFDTASGTFEDVTGTKVKIVEHPRSVNNGVYDSSTHLEILNLQGEIEILKSFNEYQIRAAKQQLGLDIVYELQGNVQTTSKNDFDSRGNNGNMTFNYYANTYQNSVDFSTSSSASGAGPGNSRGGLAGLLTNFSGILNPLGYLKDHNTEEMENSADRVITQTAGNTAINTQSSLGVLCAYVEDPTKSDPPSSSTDQPTTTFTAIDRWYTGRLNSWTKAVKTFSFQAVPLPGAFLSRQGGLNGGAFTATLHRHFLMKCGWQVQVQCNLTQFHQGALLVAMVPETTLDVKPDGKAKSLQELNEEQWVEMSDDYRTGKNMPFQSLGTYYRPPNWTWGPNFINPYQVTVFPHQILNARTSTSVDISVPYIGETPTQSSETQNSWTLLVMVLVPLDYKEGATTDPEITFSVRPTSPYFNGLRNRFTTGTDEEQGPIPTAPRENSLMFLSTIPDDTVPAYGNVRTPPVNYLPGEITDLLQLARIPTLMAFGRVSEPEPASDTYVPYVAVPAQFDDKPLISFPITLSDPVYQNTLVGAISSNFANYRGCIQITLTFCGPMMARGKFLLSYSPPNGAQPQTLSEAMQCTYSIWDIGLNSSWTFVIPYISPSDYRETRAITNSVYSADGWFSLHKLTKITLPPDCPQSPCILFFASAGEDYTLRLPVDCNPSYVFHSTDNAETGVIEAGNTDTDFSGELAAPGSNHTNVKFLFDRSRLLNVIKVLEKDAVFPRPFPTATGAQQDDGYFCLLTPRPTVASRPATRFGLYVNPSDSGVLANTSLDFNFYSLACFTYFRSDLEVTVVSLEPDLEFAVGWFPSGSEYQASSFVYDQLHVPYHFTGRTPRAFTSKGGKVSFVLPWNSVSSVLPVRWGGASKLSSATRGLPAHADWGTIYAFIPRPNEKKSTAVKHVAVYVRYKNARAWCPSMLPFRSYKQKMLMQSGDVETNPGPASDNPILEFLEAENDLVTLASLWKMVHSVQQTWRKYVKNDNFWPNLLSELVGEGSIALAATLSNQASVKALLGLHFLSRGLNYTDFYSLLIEKCSSFFTVEPPPPPAENLMTKPSVRSKFRKLFKMQGPMDTVKDWNQIAAGLKNFQFVRDLVKEVVDWLQAWINKEKASPVLQYQLEMKKLGPVALAHDAFMAGSGPPLSDDQIEYLQNLKSLALTLGKTNLAQSLTTMINAKQSSAQRVEPVVVVLRGKPGCGKSLASTLIAQAVSKRLYGSQSVYSLPPDPDFFDGYKGQFVTLMDDLGQNPDGQDFSTFCQMVSTAQFLPNMADLAEKGRPFTSNLIIATTNLPHFSPVTIADPSAVSRRINYDLTLEVSEAYKKHTRLNFDLAFRRTDAPPIYPFAAHVPFVDVAVRFKNGHQSFNLLELVDSICADIRAKQQGARNMQTLVLQSPNENDDTPVDEALGRVLTPAAVDEALVDLAPDADPVGRLAILAKLGLALAAVTPGLIILAVGLYRYFSGSDTDQEETESEEPAKAPRSENAYDGPKKNSKPPGALSLMEMQQPNVDMGFEAAVAKKVVVPITFMVPNRPSGLTQSALLVAGRTFLINEHTWSNPSWTSFTIRGEVHARDEPFQTVHFTHHGVPTDLVMVRLGPGNSFPNNLDKFGLDQMPARNSRVVGVSASYGNFFFSGNFLGFVDSITSDQGTYARLFRYRVTTYKGWCGSALVCEAGGVRRIIGLHSAGAAGIGAGTYISKLGLIKALKHLGEPLATMQGLMTELEPGVTVHVPRKSKLRKTTAHAVYKPEFEPAVLSKFDPRLNKDVDLDEAIWSKHTANVPYQPPLFYTYMSEYAHRVFSFLGKDNDILTVKEAILGIPGLDPMDPHTAPGLPYAISGLRRTDLVDFANGTVDPILAMQIQKFLDGDYSDHVFQTFLKDEIRPSEKVRAGKTRIVDVPSLAHCIVGRMLLGRFAAKFQSHPGFLLGSAIGSDPDVFWTVIGAQLEGRKNTYDVDYSAFDSSHGTGSFEALISHFFTVDNGFSPALGPYLRSLAVSVHAYGERRIKITGGLPSGCAATSLLNTVLNNVIIRTALALTYKEFEYDMVDIIAYGDDLLVGTDYDLDFNEVARRAAKLGYKMTPANKGSVFPPTSSLSDAVFLKRKFVQNNDGLYKPVMDLKNLEAMLSYFKPGTLLEKLQSVSMLAQHSGKEEYDRLMHPFADYGAVPSHEYLQARWRALFD</sequence>
<evidence type="ECO:0000256" key="19">
    <source>
        <dbReference type="ARBA" id="ARBA00022741"/>
    </source>
</evidence>
<evidence type="ECO:0000256" key="4">
    <source>
        <dbReference type="ARBA" id="ARBA00004328"/>
    </source>
</evidence>
<dbReference type="FunFam" id="3.30.70.270:FF:000046">
    <property type="entry name" value="Genome polyprotein"/>
    <property type="match status" value="1"/>
</dbReference>
<evidence type="ECO:0000256" key="21">
    <source>
        <dbReference type="ARBA" id="ARBA00022804"/>
    </source>
</evidence>
<evidence type="ECO:0000259" key="41">
    <source>
        <dbReference type="PROSITE" id="PS51218"/>
    </source>
</evidence>
<evidence type="ECO:0000256" key="24">
    <source>
        <dbReference type="ARBA" id="ARBA00022840"/>
    </source>
</evidence>
<evidence type="ECO:0000256" key="28">
    <source>
        <dbReference type="ARBA" id="ARBA00022953"/>
    </source>
</evidence>
<dbReference type="GO" id="GO:0015267">
    <property type="term" value="F:channel activity"/>
    <property type="evidence" value="ECO:0007669"/>
    <property type="project" value="UniProtKB-KW"/>
</dbReference>
<dbReference type="GO" id="GO:0034220">
    <property type="term" value="P:monoatomic ion transmembrane transport"/>
    <property type="evidence" value="ECO:0007669"/>
    <property type="project" value="UniProtKB-KW"/>
</dbReference>
<evidence type="ECO:0000256" key="38">
    <source>
        <dbReference type="ARBA" id="ARBA00047984"/>
    </source>
</evidence>
<evidence type="ECO:0000259" key="40">
    <source>
        <dbReference type="PROSITE" id="PS50507"/>
    </source>
</evidence>
<reference evidence="43" key="2">
    <citation type="submission" date="2015-04" db="EMBL/GenBank/DDBJ databases">
        <authorList>
            <person name="Syromyatnikov M.Y."/>
            <person name="Popov V.N."/>
        </authorList>
    </citation>
    <scope>NUCLEOTIDE SEQUENCE</scope>
    <source>
        <strain evidence="43">SVA/BRA/GO3/2015</strain>
    </source>
</reference>
<dbReference type="GO" id="GO:0019062">
    <property type="term" value="P:virion attachment to host cell"/>
    <property type="evidence" value="ECO:0007669"/>
    <property type="project" value="UniProtKB-KW"/>
</dbReference>
<keyword evidence="20" id="KW-0378">Hydrolase</keyword>
<dbReference type="PROSITE" id="PS51218">
    <property type="entry name" value="SF3_HELICASE_2"/>
    <property type="match status" value="1"/>
</dbReference>
<dbReference type="InterPro" id="IPR014759">
    <property type="entry name" value="Helicase_SF3_ssRNA_vir"/>
</dbReference>
<evidence type="ECO:0000256" key="8">
    <source>
        <dbReference type="ARBA" id="ARBA00022488"/>
    </source>
</evidence>
<comment type="catalytic activity">
    <reaction evidence="38">
        <text>ATP + H2O = ADP + phosphate + H(+)</text>
        <dbReference type="Rhea" id="RHEA:13065"/>
        <dbReference type="ChEBI" id="CHEBI:15377"/>
        <dbReference type="ChEBI" id="CHEBI:15378"/>
        <dbReference type="ChEBI" id="CHEBI:30616"/>
        <dbReference type="ChEBI" id="CHEBI:43474"/>
        <dbReference type="ChEBI" id="CHEBI:456216"/>
        <dbReference type="EC" id="3.6.4.13"/>
    </reaction>
</comment>
<dbReference type="InterPro" id="IPR043504">
    <property type="entry name" value="Peptidase_S1_PA_chymotrypsin"/>
</dbReference>
<dbReference type="GO" id="GO:0003968">
    <property type="term" value="F:RNA-directed RNA polymerase activity"/>
    <property type="evidence" value="ECO:0007669"/>
    <property type="project" value="UniProtKB-KW"/>
</dbReference>
<dbReference type="InterPro" id="IPR000605">
    <property type="entry name" value="Helicase_SF3_ssDNA/RNA_vir"/>
</dbReference>
<dbReference type="GO" id="GO:0044196">
    <property type="term" value="C:host cell nucleolus"/>
    <property type="evidence" value="ECO:0007669"/>
    <property type="project" value="UniProtKB-SubCell"/>
</dbReference>
<evidence type="ECO:0000256" key="7">
    <source>
        <dbReference type="ARBA" id="ARBA00022484"/>
    </source>
</evidence>
<dbReference type="GO" id="GO:0006508">
    <property type="term" value="P:proteolysis"/>
    <property type="evidence" value="ECO:0007669"/>
    <property type="project" value="UniProtKB-KW"/>
</dbReference>
<keyword evidence="21" id="KW-1161">Viral attachment to host cell</keyword>
<reference evidence="43" key="1">
    <citation type="journal article" date="2015" name="Transbound. Emerg. Dis.">
        <title>Identification and Complete Genome of Seneca Valley Virus in Vesicular Fluid and Sera of Pigs Affected with Idiopathic Vesicular Disease, Brazil.</title>
        <authorList>
            <person name="Vannucci F.A."/>
            <person name="Linhares D.C."/>
            <person name="Barcellos D.E."/>
            <person name="Lam H.C."/>
            <person name="Collins J."/>
            <person name="Marthaler D."/>
        </authorList>
    </citation>
    <scope>NUCLEOTIDE SEQUENCE</scope>
    <source>
        <strain evidence="43">SVA/BRA/GO3/2015</strain>
    </source>
</reference>
<dbReference type="InterPro" id="IPR027417">
    <property type="entry name" value="P-loop_NTPase"/>
</dbReference>
<dbReference type="SUPFAM" id="SSF56672">
    <property type="entry name" value="DNA/RNA polymerases"/>
    <property type="match status" value="1"/>
</dbReference>
<dbReference type="GO" id="GO:0005524">
    <property type="term" value="F:ATP binding"/>
    <property type="evidence" value="ECO:0007669"/>
    <property type="project" value="UniProtKB-KW"/>
</dbReference>
<evidence type="ECO:0000256" key="15">
    <source>
        <dbReference type="ARBA" id="ARBA00022679"/>
    </source>
</evidence>
<dbReference type="Gene3D" id="3.30.70.270">
    <property type="match status" value="1"/>
</dbReference>
<dbReference type="InterPro" id="IPR059138">
    <property type="entry name" value="Pico_VP1"/>
</dbReference>
<dbReference type="GO" id="GO:0046718">
    <property type="term" value="P:symbiont entry into host cell"/>
    <property type="evidence" value="ECO:0007669"/>
    <property type="project" value="UniProtKB-KW"/>
</dbReference>
<dbReference type="Pfam" id="PF00680">
    <property type="entry name" value="RdRP_1"/>
    <property type="match status" value="1"/>
</dbReference>
<dbReference type="PRINTS" id="PR00918">
    <property type="entry name" value="CALICVIRUSNS"/>
</dbReference>
<dbReference type="SUPFAM" id="SSF52540">
    <property type="entry name" value="P-loop containing nucleoside triphosphate hydrolases"/>
    <property type="match status" value="1"/>
</dbReference>
<comment type="function">
    <text evidence="36">Lies on the inner surface of the capsid shell. After binding to the host receptor, the capsid undergoes conformational changes. Capsid protein VP4 is released, capsid protein VP1 N-terminus is externalized, and together, they shape a pore in the host membrane through which the viral genome is translocated into the host cell cytoplasm. After genome has been released, the channel shrinks.</text>
</comment>
<keyword evidence="24" id="KW-0067">ATP-binding</keyword>
<keyword evidence="26" id="KW-1043">Host membrane</keyword>
<keyword evidence="33" id="KW-0449">Lipoprotein</keyword>
<evidence type="ECO:0000256" key="23">
    <source>
        <dbReference type="ARBA" id="ARBA00022807"/>
    </source>
</evidence>
<feature type="domain" description="Peptidase C3" evidence="42">
    <location>
        <begin position="1511"/>
        <end position="1704"/>
    </location>
</feature>
<evidence type="ECO:0000256" key="26">
    <source>
        <dbReference type="ARBA" id="ARBA00022870"/>
    </source>
</evidence>
<dbReference type="GO" id="GO:0004197">
    <property type="term" value="F:cysteine-type endopeptidase activity"/>
    <property type="evidence" value="ECO:0007669"/>
    <property type="project" value="InterPro"/>
</dbReference>
<dbReference type="Pfam" id="PF00548">
    <property type="entry name" value="Peptidase_C3"/>
    <property type="match status" value="1"/>
</dbReference>
<dbReference type="Gene3D" id="4.10.90.10">
    <property type="entry name" value="Capsid protein VP4 superfamily, Picornavirus"/>
    <property type="match status" value="1"/>
</dbReference>
<dbReference type="Pfam" id="PF22663">
    <property type="entry name" value="Rhv_5"/>
    <property type="match status" value="1"/>
</dbReference>
<evidence type="ECO:0000259" key="42">
    <source>
        <dbReference type="PROSITE" id="PS51874"/>
    </source>
</evidence>
<accession>A0A0M4IT72</accession>
<dbReference type="SUPFAM" id="SSF88633">
    <property type="entry name" value="Positive stranded ssRNA viruses"/>
    <property type="match status" value="2"/>
</dbReference>
<keyword evidence="29" id="KW-1182">Viral ion channel</keyword>
<evidence type="ECO:0000256" key="10">
    <source>
        <dbReference type="ARBA" id="ARBA00022553"/>
    </source>
</evidence>
<keyword evidence="25" id="KW-0946">Virion</keyword>
<comment type="function">
    <text evidence="1">VP0 precursor is a component of immature procapsids.</text>
</comment>
<keyword evidence="28" id="KW-0693">Viral RNA replication</keyword>
<keyword evidence="18" id="KW-0519">Myristate</keyword>
<evidence type="ECO:0000313" key="43">
    <source>
        <dbReference type="EMBL" id="ALD50009.1"/>
    </source>
</evidence>
<dbReference type="InterPro" id="IPR007094">
    <property type="entry name" value="RNA-dir_pol_PSvirus"/>
</dbReference>
<evidence type="ECO:0000256" key="37">
    <source>
        <dbReference type="ARBA" id="ARBA00045446"/>
    </source>
</evidence>
<evidence type="ECO:0000256" key="17">
    <source>
        <dbReference type="ARBA" id="ARBA00022706"/>
    </source>
</evidence>
<keyword evidence="31" id="KW-0472">Membrane</keyword>
<evidence type="ECO:0000256" key="5">
    <source>
        <dbReference type="ARBA" id="ARBA00020107"/>
    </source>
</evidence>
<dbReference type="GO" id="GO:0005198">
    <property type="term" value="F:structural molecule activity"/>
    <property type="evidence" value="ECO:0007669"/>
    <property type="project" value="InterPro"/>
</dbReference>
<keyword evidence="8" id="KW-1036">Host cytoplasmic vesicle</keyword>